<evidence type="ECO:0000256" key="10">
    <source>
        <dbReference type="RuleBase" id="RU363034"/>
    </source>
</evidence>
<proteinExistence type="inferred from homology"/>
<dbReference type="Proteomes" id="UP001329430">
    <property type="component" value="Chromosome 1"/>
</dbReference>
<keyword evidence="15" id="KW-1185">Reference proteome</keyword>
<dbReference type="FunFam" id="2.40.10.10:FF:000054">
    <property type="entry name" value="Complement C1r subcomponent"/>
    <property type="match status" value="1"/>
</dbReference>
<dbReference type="GO" id="GO:0005576">
    <property type="term" value="C:extracellular region"/>
    <property type="evidence" value="ECO:0007669"/>
    <property type="project" value="UniProtKB-SubCell"/>
</dbReference>
<evidence type="ECO:0000256" key="6">
    <source>
        <dbReference type="ARBA" id="ARBA00022825"/>
    </source>
</evidence>
<dbReference type="SMART" id="SM00020">
    <property type="entry name" value="Tryp_SPc"/>
    <property type="match status" value="1"/>
</dbReference>
<dbReference type="InterPro" id="IPR038565">
    <property type="entry name" value="CLIP_sf"/>
</dbReference>
<dbReference type="InterPro" id="IPR018114">
    <property type="entry name" value="TRYPSIN_HIS"/>
</dbReference>
<evidence type="ECO:0000256" key="8">
    <source>
        <dbReference type="ARBA" id="ARBA00023180"/>
    </source>
</evidence>
<dbReference type="EC" id="3.4.21.-" evidence="10"/>
<evidence type="ECO:0000259" key="12">
    <source>
        <dbReference type="PROSITE" id="PS50240"/>
    </source>
</evidence>
<keyword evidence="2 11" id="KW-0964">Secreted</keyword>
<dbReference type="GO" id="GO:0004252">
    <property type="term" value="F:serine-type endopeptidase activity"/>
    <property type="evidence" value="ECO:0007669"/>
    <property type="project" value="UniProtKB-UniRule"/>
</dbReference>
<evidence type="ECO:0000259" key="13">
    <source>
        <dbReference type="PROSITE" id="PS51888"/>
    </source>
</evidence>
<evidence type="ECO:0000256" key="7">
    <source>
        <dbReference type="ARBA" id="ARBA00023157"/>
    </source>
</evidence>
<keyword evidence="6 10" id="KW-0720">Serine protease</keyword>
<dbReference type="SUPFAM" id="SSF50494">
    <property type="entry name" value="Trypsin-like serine proteases"/>
    <property type="match status" value="1"/>
</dbReference>
<dbReference type="InterPro" id="IPR001314">
    <property type="entry name" value="Peptidase_S1A"/>
</dbReference>
<keyword evidence="3 10" id="KW-0645">Protease</keyword>
<organism evidence="14 15">
    <name type="scientific">Pyrocoelia pectoralis</name>
    <dbReference type="NCBI Taxonomy" id="417401"/>
    <lineage>
        <taxon>Eukaryota</taxon>
        <taxon>Metazoa</taxon>
        <taxon>Ecdysozoa</taxon>
        <taxon>Arthropoda</taxon>
        <taxon>Hexapoda</taxon>
        <taxon>Insecta</taxon>
        <taxon>Pterygota</taxon>
        <taxon>Neoptera</taxon>
        <taxon>Endopterygota</taxon>
        <taxon>Coleoptera</taxon>
        <taxon>Polyphaga</taxon>
        <taxon>Elateriformia</taxon>
        <taxon>Elateroidea</taxon>
        <taxon>Lampyridae</taxon>
        <taxon>Lampyrinae</taxon>
        <taxon>Pyrocoelia</taxon>
    </lineage>
</organism>
<evidence type="ECO:0000256" key="1">
    <source>
        <dbReference type="ARBA" id="ARBA00004613"/>
    </source>
</evidence>
<evidence type="ECO:0000256" key="11">
    <source>
        <dbReference type="RuleBase" id="RU366078"/>
    </source>
</evidence>
<feature type="domain" description="Clip" evidence="13">
    <location>
        <begin position="28"/>
        <end position="83"/>
    </location>
</feature>
<protein>
    <recommendedName>
        <fullName evidence="11">CLIP domain-containing serine protease</fullName>
        <ecNumber evidence="10">3.4.21.-</ecNumber>
    </recommendedName>
</protein>
<evidence type="ECO:0000256" key="3">
    <source>
        <dbReference type="ARBA" id="ARBA00022670"/>
    </source>
</evidence>
<comment type="similarity">
    <text evidence="9 11">Belongs to the peptidase S1 family. CLIP subfamily.</text>
</comment>
<evidence type="ECO:0000256" key="5">
    <source>
        <dbReference type="ARBA" id="ARBA00022801"/>
    </source>
</evidence>
<keyword evidence="7" id="KW-1015">Disulfide bond</keyword>
<feature type="signal peptide" evidence="11">
    <location>
        <begin position="1"/>
        <end position="17"/>
    </location>
</feature>
<dbReference type="PANTHER" id="PTHR24256">
    <property type="entry name" value="TRYPTASE-RELATED"/>
    <property type="match status" value="1"/>
</dbReference>
<gene>
    <name evidence="14" type="ORF">RI129_000815</name>
</gene>
<dbReference type="InterPro" id="IPR033116">
    <property type="entry name" value="TRYPSIN_SER"/>
</dbReference>
<comment type="subcellular location">
    <subcellularLocation>
        <location evidence="1 11">Secreted</location>
    </subcellularLocation>
</comment>
<keyword evidence="8" id="KW-0325">Glycoprotein</keyword>
<dbReference type="PROSITE" id="PS50240">
    <property type="entry name" value="TRYPSIN_DOM"/>
    <property type="match status" value="1"/>
</dbReference>
<dbReference type="InterPro" id="IPR022700">
    <property type="entry name" value="CLIP"/>
</dbReference>
<dbReference type="PROSITE" id="PS00135">
    <property type="entry name" value="TRYPSIN_SER"/>
    <property type="match status" value="1"/>
</dbReference>
<evidence type="ECO:0000313" key="14">
    <source>
        <dbReference type="EMBL" id="KAK5649786.1"/>
    </source>
</evidence>
<dbReference type="InterPro" id="IPR051487">
    <property type="entry name" value="Ser/Thr_Proteases_Immune/Dev"/>
</dbReference>
<dbReference type="Pfam" id="PF12032">
    <property type="entry name" value="CLIP"/>
    <property type="match status" value="1"/>
</dbReference>
<dbReference type="FunFam" id="2.40.10.10:FF:000028">
    <property type="entry name" value="Serine protease easter"/>
    <property type="match status" value="1"/>
</dbReference>
<keyword evidence="5 10" id="KW-0378">Hydrolase</keyword>
<dbReference type="PROSITE" id="PS00134">
    <property type="entry name" value="TRYPSIN_HIS"/>
    <property type="match status" value="1"/>
</dbReference>
<dbReference type="SMART" id="SM00680">
    <property type="entry name" value="CLIP"/>
    <property type="match status" value="1"/>
</dbReference>
<dbReference type="PRINTS" id="PR00722">
    <property type="entry name" value="CHYMOTRYPSIN"/>
</dbReference>
<keyword evidence="4 11" id="KW-0732">Signal</keyword>
<dbReference type="Pfam" id="PF00089">
    <property type="entry name" value="Trypsin"/>
    <property type="match status" value="1"/>
</dbReference>
<dbReference type="InterPro" id="IPR001254">
    <property type="entry name" value="Trypsin_dom"/>
</dbReference>
<reference evidence="14 15" key="1">
    <citation type="journal article" date="2024" name="Insects">
        <title>An Improved Chromosome-Level Genome Assembly of the Firefly Pyrocoelia pectoralis.</title>
        <authorList>
            <person name="Fu X."/>
            <person name="Meyer-Rochow V.B."/>
            <person name="Ballantyne L."/>
            <person name="Zhu X."/>
        </authorList>
    </citation>
    <scope>NUCLEOTIDE SEQUENCE [LARGE SCALE GENOMIC DNA]</scope>
    <source>
        <strain evidence="14">XCY_ONT2</strain>
    </source>
</reference>
<evidence type="ECO:0000256" key="4">
    <source>
        <dbReference type="ARBA" id="ARBA00022729"/>
    </source>
</evidence>
<evidence type="ECO:0000313" key="15">
    <source>
        <dbReference type="Proteomes" id="UP001329430"/>
    </source>
</evidence>
<dbReference type="AlphaFoldDB" id="A0AAN7VTE0"/>
<sequence>MIALCIFLSALCAVISATDTLQARFATPCITPNNEYGHCVEIQHCSTFTYFDLFNPHSYNYDFVVASKCGPQNEHQTLPKICCGKYTNFLNRISTTTQLPFTLSPSEHPQPSPFPEICGNQSIVFPSRILGGSEATLSDFPWMARIRHRSASGLYNYGCAGFLISEYFVLTAAHCIVSKSLASIGPIVEVQLGEHNTETNPDCERRNNQTWCADLPQFIKTGKPKVHPEYSDNNQFHNDIALLPLKEAAQFTKFVYPICLATELSQENEMWLAGWGKTENQSSSTIKLKVLVRRAIKNYCVPLYRGINRRILYSQICAGGEAGVDSCLGDSGGPLMVQIGLNTWYAEGIVSFGFGCGLKDWPAIYTNIPYYIPWITRVMKHYVKKHVEAVQIIRY</sequence>
<feature type="chain" id="PRO_5042673221" description="CLIP domain-containing serine protease" evidence="11">
    <location>
        <begin position="18"/>
        <end position="395"/>
    </location>
</feature>
<dbReference type="InterPro" id="IPR043504">
    <property type="entry name" value="Peptidase_S1_PA_chymotrypsin"/>
</dbReference>
<comment type="caution">
    <text evidence="14">The sequence shown here is derived from an EMBL/GenBank/DDBJ whole genome shotgun (WGS) entry which is preliminary data.</text>
</comment>
<dbReference type="EMBL" id="JAVRBK010000001">
    <property type="protein sequence ID" value="KAK5649786.1"/>
    <property type="molecule type" value="Genomic_DNA"/>
</dbReference>
<dbReference type="PROSITE" id="PS51888">
    <property type="entry name" value="CLIP"/>
    <property type="match status" value="1"/>
</dbReference>
<feature type="domain" description="Peptidase S1" evidence="12">
    <location>
        <begin position="129"/>
        <end position="380"/>
    </location>
</feature>
<dbReference type="Gene3D" id="2.40.10.10">
    <property type="entry name" value="Trypsin-like serine proteases"/>
    <property type="match status" value="2"/>
</dbReference>
<evidence type="ECO:0000256" key="2">
    <source>
        <dbReference type="ARBA" id="ARBA00022525"/>
    </source>
</evidence>
<comment type="domain">
    <text evidence="11">The clip domain consists of 35-55 residues which are 'knitted' together usually by 3 conserved disulfide bonds forming a clip-like compact structure.</text>
</comment>
<dbReference type="InterPro" id="IPR009003">
    <property type="entry name" value="Peptidase_S1_PA"/>
</dbReference>
<dbReference type="CDD" id="cd00190">
    <property type="entry name" value="Tryp_SPc"/>
    <property type="match status" value="1"/>
</dbReference>
<accession>A0AAN7VTE0</accession>
<name>A0AAN7VTE0_9COLE</name>
<dbReference type="GO" id="GO:0006508">
    <property type="term" value="P:proteolysis"/>
    <property type="evidence" value="ECO:0007669"/>
    <property type="project" value="UniProtKB-KW"/>
</dbReference>
<dbReference type="Gene3D" id="3.30.1640.30">
    <property type="match status" value="1"/>
</dbReference>
<evidence type="ECO:0000256" key="9">
    <source>
        <dbReference type="ARBA" id="ARBA00024195"/>
    </source>
</evidence>